<dbReference type="InterPro" id="IPR045751">
    <property type="entry name" value="DUF6179"/>
</dbReference>
<dbReference type="RefSeq" id="WP_109733066.1">
    <property type="nucleotide sequence ID" value="NZ_BAAACK010000024.1"/>
</dbReference>
<proteinExistence type="predicted"/>
<comment type="caution">
    <text evidence="1">The sequence shown here is derived from an EMBL/GenBank/DDBJ whole genome shotgun (WGS) entry which is preliminary data.</text>
</comment>
<dbReference type="Pfam" id="PF19677">
    <property type="entry name" value="DUF6179"/>
    <property type="match status" value="1"/>
</dbReference>
<evidence type="ECO:0000313" key="1">
    <source>
        <dbReference type="EMBL" id="PWJ23070.1"/>
    </source>
</evidence>
<protein>
    <submittedName>
        <fullName evidence="1">Uncharacterized protein</fullName>
    </submittedName>
</protein>
<dbReference type="OrthoDB" id="1907610at2"/>
<reference evidence="1 2" key="1">
    <citation type="submission" date="2018-05" db="EMBL/GenBank/DDBJ databases">
        <title>The Hungate 1000. A catalogue of reference genomes from the rumen microbiome.</title>
        <authorList>
            <person name="Kelly W."/>
        </authorList>
    </citation>
    <scope>NUCLEOTIDE SEQUENCE [LARGE SCALE GENOMIC DNA]</scope>
    <source>
        <strain evidence="1 2">NLAE-zl-C242</strain>
    </source>
</reference>
<gene>
    <name evidence="1" type="ORF">A8806_1154</name>
</gene>
<name>A0A2Y9BNT9_9FIRM</name>
<sequence>MVYKIEELLPVMAKLSDKYTSKDSASVSYETAQQLMEAILYCIQECGDENKDLLGGASVDCMTAYEQDYRFTMDKVMRAKEVYHRITSDFEDYGCRNYRETIIEGMPMFFTKYDVRFEPQNHILSLDYPALGMAPGKRGIDLIMDYLEEIEYEQHFLKYFKRKAVTDLLEYRCTDYQELYLDNICEPVLIRAAACLATDQEIGNLRLDVSDHKAAEEYFMEDTDKRAEIHMSVFLDTLEKNIMGRAYRGRFKNCAHEFTYRVRHGLQF</sequence>
<keyword evidence="2" id="KW-1185">Reference proteome</keyword>
<dbReference type="AlphaFoldDB" id="A0A2Y9BNT9"/>
<evidence type="ECO:0000313" key="2">
    <source>
        <dbReference type="Proteomes" id="UP000245845"/>
    </source>
</evidence>
<dbReference type="Proteomes" id="UP000245845">
    <property type="component" value="Unassembled WGS sequence"/>
</dbReference>
<accession>A0A2Y9BNT9</accession>
<organism evidence="1 2">
    <name type="scientific">Faecalicatena orotica</name>
    <dbReference type="NCBI Taxonomy" id="1544"/>
    <lineage>
        <taxon>Bacteria</taxon>
        <taxon>Bacillati</taxon>
        <taxon>Bacillota</taxon>
        <taxon>Clostridia</taxon>
        <taxon>Lachnospirales</taxon>
        <taxon>Lachnospiraceae</taxon>
        <taxon>Faecalicatena</taxon>
    </lineage>
</organism>
<dbReference type="EMBL" id="QGDL01000015">
    <property type="protein sequence ID" value="PWJ23070.1"/>
    <property type="molecule type" value="Genomic_DNA"/>
</dbReference>